<dbReference type="InterPro" id="IPR001005">
    <property type="entry name" value="SANT/Myb"/>
</dbReference>
<gene>
    <name evidence="3" type="ORF">HDK90DRAFT_514848</name>
</gene>
<reference evidence="3 4" key="1">
    <citation type="submission" date="2024-04" db="EMBL/GenBank/DDBJ databases">
        <title>Phyllosticta paracitricarpa is synonymous to the EU quarantine fungus P. citricarpa based on phylogenomic analyses.</title>
        <authorList>
            <consortium name="Lawrence Berkeley National Laboratory"/>
            <person name="Van Ingen-Buijs V.A."/>
            <person name="Van Westerhoven A.C."/>
            <person name="Haridas S."/>
            <person name="Skiadas P."/>
            <person name="Martin F."/>
            <person name="Groenewald J.Z."/>
            <person name="Crous P.W."/>
            <person name="Seidl M.F."/>
        </authorList>
    </citation>
    <scope>NUCLEOTIDE SEQUENCE [LARGE SCALE GENOMIC DNA]</scope>
    <source>
        <strain evidence="3 4">CBS 123374</strain>
    </source>
</reference>
<feature type="compositionally biased region" description="Basic and acidic residues" evidence="1">
    <location>
        <begin position="146"/>
        <end position="162"/>
    </location>
</feature>
<feature type="region of interest" description="Disordered" evidence="1">
    <location>
        <begin position="91"/>
        <end position="210"/>
    </location>
</feature>
<feature type="compositionally biased region" description="Polar residues" evidence="1">
    <location>
        <begin position="178"/>
        <end position="201"/>
    </location>
</feature>
<dbReference type="Gene3D" id="1.10.10.60">
    <property type="entry name" value="Homeodomain-like"/>
    <property type="match status" value="1"/>
</dbReference>
<proteinExistence type="predicted"/>
<feature type="region of interest" description="Disordered" evidence="1">
    <location>
        <begin position="1"/>
        <end position="47"/>
    </location>
</feature>
<evidence type="ECO:0000259" key="2">
    <source>
        <dbReference type="PROSITE" id="PS50090"/>
    </source>
</evidence>
<feature type="compositionally biased region" description="Polar residues" evidence="1">
    <location>
        <begin position="26"/>
        <end position="38"/>
    </location>
</feature>
<sequence length="287" mass="31605">MESVHNNPLVERTQQDTPDLEAPNTLPASPQAMDQTPPKSFVNPLEVLHDPTLAPGYSASDPVVPFFEKSPFTVFPLPYTASIPILPASHDEEPLIPDAQSMDHDTITSSSRSVSPALEAEQINNDSTDDEDDDLSDDDNADADDDSHMDGQTLDHLDHLSDLSDPPEGVAVELQGNAAASHQETSSPTLDQSTPTSSADSPRSAGKWTEEENQALIESVKWAVRNKEPEVTVLGMWEIIAARMEETHGFYRTDNACRIWYNRKLRKISGFDERNTPNPNRMTTSSL</sequence>
<organism evidence="3 4">
    <name type="scientific">Phyllosticta capitalensis</name>
    <dbReference type="NCBI Taxonomy" id="121624"/>
    <lineage>
        <taxon>Eukaryota</taxon>
        <taxon>Fungi</taxon>
        <taxon>Dikarya</taxon>
        <taxon>Ascomycota</taxon>
        <taxon>Pezizomycotina</taxon>
        <taxon>Dothideomycetes</taxon>
        <taxon>Dothideomycetes incertae sedis</taxon>
        <taxon>Botryosphaeriales</taxon>
        <taxon>Phyllostictaceae</taxon>
        <taxon>Phyllosticta</taxon>
    </lineage>
</organism>
<dbReference type="EMBL" id="JBBWRZ010000012">
    <property type="protein sequence ID" value="KAK8224678.1"/>
    <property type="molecule type" value="Genomic_DNA"/>
</dbReference>
<accession>A0ABR1YB66</accession>
<name>A0ABR1YB66_9PEZI</name>
<feature type="domain" description="Myb-like" evidence="2">
    <location>
        <begin position="200"/>
        <end position="265"/>
    </location>
</feature>
<evidence type="ECO:0000313" key="3">
    <source>
        <dbReference type="EMBL" id="KAK8224678.1"/>
    </source>
</evidence>
<keyword evidence="4" id="KW-1185">Reference proteome</keyword>
<evidence type="ECO:0000313" key="4">
    <source>
        <dbReference type="Proteomes" id="UP001492380"/>
    </source>
</evidence>
<evidence type="ECO:0000256" key="1">
    <source>
        <dbReference type="SAM" id="MobiDB-lite"/>
    </source>
</evidence>
<protein>
    <recommendedName>
        <fullName evidence="2">Myb-like domain-containing protein</fullName>
    </recommendedName>
</protein>
<comment type="caution">
    <text evidence="3">The sequence shown here is derived from an EMBL/GenBank/DDBJ whole genome shotgun (WGS) entry which is preliminary data.</text>
</comment>
<dbReference type="Proteomes" id="UP001492380">
    <property type="component" value="Unassembled WGS sequence"/>
</dbReference>
<feature type="compositionally biased region" description="Acidic residues" evidence="1">
    <location>
        <begin position="127"/>
        <end position="145"/>
    </location>
</feature>
<dbReference type="CDD" id="cd00167">
    <property type="entry name" value="SANT"/>
    <property type="match status" value="1"/>
</dbReference>
<dbReference type="PROSITE" id="PS50090">
    <property type="entry name" value="MYB_LIKE"/>
    <property type="match status" value="1"/>
</dbReference>